<protein>
    <submittedName>
        <fullName evidence="1">Uncharacterized protein</fullName>
    </submittedName>
</protein>
<evidence type="ECO:0000313" key="2">
    <source>
        <dbReference type="Proteomes" id="UP001501536"/>
    </source>
</evidence>
<comment type="caution">
    <text evidence="1">The sequence shown here is derived from an EMBL/GenBank/DDBJ whole genome shotgun (WGS) entry which is preliminary data.</text>
</comment>
<keyword evidence="2" id="KW-1185">Reference proteome</keyword>
<gene>
    <name evidence="1" type="ORF">GCM10022377_10650</name>
</gene>
<sequence>MLPSPTADPMAERMNSFREENVSRTALPPLLRVGAVFITVTLDGIPACEHIGPGI</sequence>
<dbReference type="EMBL" id="BAABCJ010000001">
    <property type="protein sequence ID" value="GAA3699480.1"/>
    <property type="molecule type" value="Genomic_DNA"/>
</dbReference>
<evidence type="ECO:0000313" key="1">
    <source>
        <dbReference type="EMBL" id="GAA3699480.1"/>
    </source>
</evidence>
<organism evidence="1 2">
    <name type="scientific">Zhihengliuella alba</name>
    <dbReference type="NCBI Taxonomy" id="547018"/>
    <lineage>
        <taxon>Bacteria</taxon>
        <taxon>Bacillati</taxon>
        <taxon>Actinomycetota</taxon>
        <taxon>Actinomycetes</taxon>
        <taxon>Micrococcales</taxon>
        <taxon>Micrococcaceae</taxon>
        <taxon>Zhihengliuella</taxon>
    </lineage>
</organism>
<name>A0ABP7D500_9MICC</name>
<proteinExistence type="predicted"/>
<reference evidence="2" key="1">
    <citation type="journal article" date="2019" name="Int. J. Syst. Evol. Microbiol.">
        <title>The Global Catalogue of Microorganisms (GCM) 10K type strain sequencing project: providing services to taxonomists for standard genome sequencing and annotation.</title>
        <authorList>
            <consortium name="The Broad Institute Genomics Platform"/>
            <consortium name="The Broad Institute Genome Sequencing Center for Infectious Disease"/>
            <person name="Wu L."/>
            <person name="Ma J."/>
        </authorList>
    </citation>
    <scope>NUCLEOTIDE SEQUENCE [LARGE SCALE GENOMIC DNA]</scope>
    <source>
        <strain evidence="2">JCM 16961</strain>
    </source>
</reference>
<dbReference type="Proteomes" id="UP001501536">
    <property type="component" value="Unassembled WGS sequence"/>
</dbReference>
<accession>A0ABP7D500</accession>